<comment type="similarity">
    <text evidence="2">Belongs to the FliQ/MopD/SpaQ family.</text>
</comment>
<organism evidence="9 10">
    <name type="scientific">Paraburkholderia caribensis MBA4</name>
    <dbReference type="NCBI Taxonomy" id="1323664"/>
    <lineage>
        <taxon>Bacteria</taxon>
        <taxon>Pseudomonadati</taxon>
        <taxon>Pseudomonadota</taxon>
        <taxon>Betaproteobacteria</taxon>
        <taxon>Burkholderiales</taxon>
        <taxon>Burkholderiaceae</taxon>
        <taxon>Paraburkholderia</taxon>
    </lineage>
</organism>
<evidence type="ECO:0000256" key="3">
    <source>
        <dbReference type="ARBA" id="ARBA00022475"/>
    </source>
</evidence>
<comment type="subcellular location">
    <subcellularLocation>
        <location evidence="1">Cell membrane</location>
        <topology evidence="1">Multi-pass membrane protein</topology>
    </subcellularLocation>
</comment>
<dbReference type="EMBL" id="CP012747">
    <property type="protein sequence ID" value="ALL66363.1"/>
    <property type="molecule type" value="Genomic_DNA"/>
</dbReference>
<evidence type="ECO:0000256" key="7">
    <source>
        <dbReference type="ARBA" id="ARBA00023136"/>
    </source>
</evidence>
<dbReference type="PANTHER" id="PTHR34040:SF7">
    <property type="entry name" value="SURFACE PRESENTATION OF ANTIGENS PROTEIN SPAQ"/>
    <property type="match status" value="1"/>
</dbReference>
<accession>A0A0P0RDW1</accession>
<keyword evidence="4 8" id="KW-0812">Transmembrane</keyword>
<keyword evidence="5 8" id="KW-1133">Transmembrane helix</keyword>
<dbReference type="Pfam" id="PF01313">
    <property type="entry name" value="Bac_export_3"/>
    <property type="match status" value="1"/>
</dbReference>
<keyword evidence="6" id="KW-0843">Virulence</keyword>
<evidence type="ECO:0000256" key="8">
    <source>
        <dbReference type="SAM" id="Phobius"/>
    </source>
</evidence>
<keyword evidence="3" id="KW-1003">Cell membrane</keyword>
<dbReference type="InterPro" id="IPR002191">
    <property type="entry name" value="Bac_export_3"/>
</dbReference>
<evidence type="ECO:0000256" key="1">
    <source>
        <dbReference type="ARBA" id="ARBA00004651"/>
    </source>
</evidence>
<evidence type="ECO:0000256" key="5">
    <source>
        <dbReference type="ARBA" id="ARBA00022989"/>
    </source>
</evidence>
<dbReference type="AlphaFoldDB" id="A0A0P0RDW1"/>
<feature type="transmembrane region" description="Helical" evidence="8">
    <location>
        <begin position="14"/>
        <end position="38"/>
    </location>
</feature>
<dbReference type="InterPro" id="IPR006306">
    <property type="entry name" value="T3SS_HrpO"/>
</dbReference>
<proteinExistence type="inferred from homology"/>
<protein>
    <submittedName>
        <fullName evidence="9">Type III secretion inner membrane protein</fullName>
    </submittedName>
</protein>
<sequence length="91" mass="9497">MNSYPSLGSLSSDALLLIFWLSLPALAVATGIGVVIGLVQSITQIQDQALPYGAKIIGVGLVMIVAMPWGSNEVAGFLEHALSYIAAGRLR</sequence>
<evidence type="ECO:0000256" key="2">
    <source>
        <dbReference type="ARBA" id="ARBA00006156"/>
    </source>
</evidence>
<keyword evidence="7 8" id="KW-0472">Membrane</keyword>
<dbReference type="PANTHER" id="PTHR34040">
    <property type="entry name" value="FLAGELLAR BIOSYNTHETIC PROTEIN FLIQ"/>
    <property type="match status" value="1"/>
</dbReference>
<name>A0A0P0RDW1_9BURK</name>
<dbReference type="KEGG" id="bcai:K788_0002879"/>
<evidence type="ECO:0000256" key="4">
    <source>
        <dbReference type="ARBA" id="ARBA00022692"/>
    </source>
</evidence>
<dbReference type="RefSeq" id="WP_035989508.1">
    <property type="nucleotide sequence ID" value="NZ_CP012747.1"/>
</dbReference>
<evidence type="ECO:0000256" key="6">
    <source>
        <dbReference type="ARBA" id="ARBA00023026"/>
    </source>
</evidence>
<dbReference type="GO" id="GO:0005886">
    <property type="term" value="C:plasma membrane"/>
    <property type="evidence" value="ECO:0007669"/>
    <property type="project" value="UniProtKB-SubCell"/>
</dbReference>
<dbReference type="GO" id="GO:0009306">
    <property type="term" value="P:protein secretion"/>
    <property type="evidence" value="ECO:0007669"/>
    <property type="project" value="InterPro"/>
</dbReference>
<evidence type="ECO:0000313" key="10">
    <source>
        <dbReference type="Proteomes" id="UP000019146"/>
    </source>
</evidence>
<feature type="transmembrane region" description="Helical" evidence="8">
    <location>
        <begin position="50"/>
        <end position="69"/>
    </location>
</feature>
<dbReference type="NCBIfam" id="TIGR01403">
    <property type="entry name" value="fliQ_rel_III"/>
    <property type="match status" value="1"/>
</dbReference>
<dbReference type="GeneID" id="69970338"/>
<reference evidence="9 10" key="1">
    <citation type="journal article" date="2014" name="Genome Announc.">
        <title>Draft Genome Sequence of the Haloacid-Degrading Burkholderia caribensis Strain MBA4.</title>
        <authorList>
            <person name="Pan Y."/>
            <person name="Kong K.F."/>
            <person name="Tsang J.S."/>
        </authorList>
    </citation>
    <scope>NUCLEOTIDE SEQUENCE [LARGE SCALE GENOMIC DNA]</scope>
    <source>
        <strain evidence="9 10">MBA4</strain>
    </source>
</reference>
<dbReference type="PRINTS" id="PR00952">
    <property type="entry name" value="TYPE3IMQPROT"/>
</dbReference>
<dbReference type="Proteomes" id="UP000019146">
    <property type="component" value="Chromosome 2"/>
</dbReference>
<evidence type="ECO:0000313" key="9">
    <source>
        <dbReference type="EMBL" id="ALL66363.1"/>
    </source>
</evidence>
<gene>
    <name evidence="9" type="ORF">K788_0002879</name>
</gene>